<gene>
    <name evidence="2" type="ORF">C493_19881</name>
</gene>
<dbReference type="eggNOG" id="arCOG04789">
    <property type="taxonomic scope" value="Archaea"/>
</dbReference>
<keyword evidence="3" id="KW-1185">Reference proteome</keyword>
<name>L9WLK0_9EURY</name>
<evidence type="ECO:0000313" key="3">
    <source>
        <dbReference type="Proteomes" id="UP000011602"/>
    </source>
</evidence>
<dbReference type="EMBL" id="AOHZ01000090">
    <property type="protein sequence ID" value="ELY50071.1"/>
    <property type="molecule type" value="Genomic_DNA"/>
</dbReference>
<evidence type="ECO:0000313" key="2">
    <source>
        <dbReference type="EMBL" id="ELY50071.1"/>
    </source>
</evidence>
<feature type="domain" description="Amphi-Trp" evidence="1">
    <location>
        <begin position="1"/>
        <end position="86"/>
    </location>
</feature>
<proteinExistence type="predicted"/>
<reference evidence="2 3" key="1">
    <citation type="journal article" date="2014" name="PLoS Genet.">
        <title>Phylogenetically driven sequencing of extremely halophilic archaea reveals strategies for static and dynamic osmo-response.</title>
        <authorList>
            <person name="Becker E.A."/>
            <person name="Seitzer P.M."/>
            <person name="Tritt A."/>
            <person name="Larsen D."/>
            <person name="Krusor M."/>
            <person name="Yao A.I."/>
            <person name="Wu D."/>
            <person name="Madern D."/>
            <person name="Eisen J.A."/>
            <person name="Darling A.E."/>
            <person name="Facciotti M.T."/>
        </authorList>
    </citation>
    <scope>NUCLEOTIDE SEQUENCE [LARGE SCALE GENOMIC DNA]</scope>
    <source>
        <strain evidence="2 3">JCM 12255</strain>
    </source>
</reference>
<dbReference type="AlphaFoldDB" id="L9WLK0"/>
<sequence length="101" mass="10844">MSDDDLIDSEFDRSPSDVAASLRAVANSLEAGDPVSIAIDGENVTIEPPVGNLEYEVELEREANDDDGDEIELELELEWIGDVQTSDFDADTDDVGAGTVN</sequence>
<dbReference type="Pfam" id="PF20068">
    <property type="entry name" value="Amphi-Trp"/>
    <property type="match status" value="1"/>
</dbReference>
<comment type="caution">
    <text evidence="2">The sequence shown here is derived from an EMBL/GenBank/DDBJ whole genome shotgun (WGS) entry which is preliminary data.</text>
</comment>
<evidence type="ECO:0000259" key="1">
    <source>
        <dbReference type="Pfam" id="PF20068"/>
    </source>
</evidence>
<dbReference type="NCBIfam" id="TIGR04354">
    <property type="entry name" value="amphi-Trp"/>
    <property type="match status" value="1"/>
</dbReference>
<organism evidence="2 3">
    <name type="scientific">Natronolimnohabitans innermongolicus JCM 12255</name>
    <dbReference type="NCBI Taxonomy" id="1227499"/>
    <lineage>
        <taxon>Archaea</taxon>
        <taxon>Methanobacteriati</taxon>
        <taxon>Methanobacteriota</taxon>
        <taxon>Stenosarchaea group</taxon>
        <taxon>Halobacteria</taxon>
        <taxon>Halobacteriales</taxon>
        <taxon>Natrialbaceae</taxon>
        <taxon>Natronolimnohabitans</taxon>
    </lineage>
</organism>
<dbReference type="InterPro" id="IPR027598">
    <property type="entry name" value="Amphi-Trp_dom"/>
</dbReference>
<dbReference type="Proteomes" id="UP000011602">
    <property type="component" value="Unassembled WGS sequence"/>
</dbReference>
<dbReference type="OrthoDB" id="384954at2157"/>
<dbReference type="RefSeq" id="WP_007261232.1">
    <property type="nucleotide sequence ID" value="NZ_AOHZ01000090.1"/>
</dbReference>
<accession>L9WLK0</accession>
<protein>
    <recommendedName>
        <fullName evidence="1">Amphi-Trp domain-containing protein</fullName>
    </recommendedName>
</protein>